<feature type="domain" description="AIG1-type G" evidence="4">
    <location>
        <begin position="1"/>
        <end position="191"/>
    </location>
</feature>
<protein>
    <recommendedName>
        <fullName evidence="4">AIG1-type G domain-containing protein</fullName>
    </recommendedName>
</protein>
<dbReference type="FunFam" id="3.40.50.300:FF:001809">
    <property type="entry name" value="Si:ch1073-365p7.2"/>
    <property type="match status" value="1"/>
</dbReference>
<dbReference type="PANTHER" id="PTHR10903">
    <property type="entry name" value="GTPASE, IMAP FAMILY MEMBER-RELATED"/>
    <property type="match status" value="1"/>
</dbReference>
<dbReference type="Pfam" id="PF04548">
    <property type="entry name" value="AIG1"/>
    <property type="match status" value="1"/>
</dbReference>
<evidence type="ECO:0000256" key="3">
    <source>
        <dbReference type="ARBA" id="ARBA00023134"/>
    </source>
</evidence>
<accession>A0ABD1JHH6</accession>
<dbReference type="Gene3D" id="3.40.50.300">
    <property type="entry name" value="P-loop containing nucleotide triphosphate hydrolases"/>
    <property type="match status" value="1"/>
</dbReference>
<name>A0ABD1JHH6_9TELE</name>
<proteinExistence type="inferred from homology"/>
<reference evidence="5 6" key="1">
    <citation type="submission" date="2024-09" db="EMBL/GenBank/DDBJ databases">
        <title>A chromosome-level genome assembly of Gray's grenadier anchovy, Coilia grayii.</title>
        <authorList>
            <person name="Fu Z."/>
        </authorList>
    </citation>
    <scope>NUCLEOTIDE SEQUENCE [LARGE SCALE GENOMIC DNA]</scope>
    <source>
        <strain evidence="5">G4</strain>
        <tissue evidence="5">Muscle</tissue>
    </source>
</reference>
<dbReference type="InterPro" id="IPR027417">
    <property type="entry name" value="P-loop_NTPase"/>
</dbReference>
<evidence type="ECO:0000256" key="2">
    <source>
        <dbReference type="ARBA" id="ARBA00022741"/>
    </source>
</evidence>
<evidence type="ECO:0000313" key="6">
    <source>
        <dbReference type="Proteomes" id="UP001591681"/>
    </source>
</evidence>
<dbReference type="EMBL" id="JBHFQA010000015">
    <property type="protein sequence ID" value="KAL2086597.1"/>
    <property type="molecule type" value="Genomic_DNA"/>
</dbReference>
<evidence type="ECO:0000259" key="4">
    <source>
        <dbReference type="PROSITE" id="PS51720"/>
    </source>
</evidence>
<dbReference type="PROSITE" id="PS51720">
    <property type="entry name" value="G_AIG1"/>
    <property type="match status" value="1"/>
</dbReference>
<keyword evidence="3" id="KW-0342">GTP-binding</keyword>
<comment type="similarity">
    <text evidence="1">Belongs to the TRAFAC class TrmE-Era-EngA-EngB-Septin-like GTPase superfamily. AIG1/Toc34/Toc159-like paraseptin GTPase family. IAN subfamily.</text>
</comment>
<dbReference type="GO" id="GO:0005525">
    <property type="term" value="F:GTP binding"/>
    <property type="evidence" value="ECO:0007669"/>
    <property type="project" value="UniProtKB-KW"/>
</dbReference>
<dbReference type="PANTHER" id="PTHR10903:SF107">
    <property type="entry name" value="GTPASE IMAP FAMILY MEMBER 4-LIKE-RELATED"/>
    <property type="match status" value="1"/>
</dbReference>
<organism evidence="5 6">
    <name type="scientific">Coilia grayii</name>
    <name type="common">Gray's grenadier anchovy</name>
    <dbReference type="NCBI Taxonomy" id="363190"/>
    <lineage>
        <taxon>Eukaryota</taxon>
        <taxon>Metazoa</taxon>
        <taxon>Chordata</taxon>
        <taxon>Craniata</taxon>
        <taxon>Vertebrata</taxon>
        <taxon>Euteleostomi</taxon>
        <taxon>Actinopterygii</taxon>
        <taxon>Neopterygii</taxon>
        <taxon>Teleostei</taxon>
        <taxon>Clupei</taxon>
        <taxon>Clupeiformes</taxon>
        <taxon>Clupeoidei</taxon>
        <taxon>Engraulidae</taxon>
        <taxon>Coilinae</taxon>
        <taxon>Coilia</taxon>
    </lineage>
</organism>
<dbReference type="InterPro" id="IPR045058">
    <property type="entry name" value="GIMA/IAN/Toc"/>
</dbReference>
<evidence type="ECO:0000256" key="1">
    <source>
        <dbReference type="ARBA" id="ARBA00008535"/>
    </source>
</evidence>
<dbReference type="Proteomes" id="UP001591681">
    <property type="component" value="Unassembled WGS sequence"/>
</dbReference>
<dbReference type="SUPFAM" id="SSF52540">
    <property type="entry name" value="P-loop containing nucleoside triphosphate hydrolases"/>
    <property type="match status" value="1"/>
</dbReference>
<evidence type="ECO:0000313" key="5">
    <source>
        <dbReference type="EMBL" id="KAL2086597.1"/>
    </source>
</evidence>
<dbReference type="AlphaFoldDB" id="A0ABD1JHH6"/>
<gene>
    <name evidence="5" type="ORF">ACEWY4_017656</name>
</gene>
<keyword evidence="2" id="KW-0547">Nucleotide-binding</keyword>
<sequence>MLGWIVSGKSAATNAILKKELASPSKTERCERHTGLVDGRQVTVVDTPGWWKFFPAQFTTDCVKTELKKSVTLGSKSPHVLLLVVPADVSFLEEQRKITEDNMKMFGEQVWRHTMVLFNWGHSLGNTSIEEHIESEGEPLRWLVEKCGNRYHVFDSVSVSHGDGSQVQQLLEKIDELEASLDFYDLTQEAPKTEITQNYEKVDEMTELLDKEWNRRDKELEERVKSIWEETFGSAMEGNRSIDWMDDCKK</sequence>
<keyword evidence="6" id="KW-1185">Reference proteome</keyword>
<comment type="caution">
    <text evidence="5">The sequence shown here is derived from an EMBL/GenBank/DDBJ whole genome shotgun (WGS) entry which is preliminary data.</text>
</comment>
<dbReference type="InterPro" id="IPR006703">
    <property type="entry name" value="G_AIG1"/>
</dbReference>